<evidence type="ECO:0008006" key="3">
    <source>
        <dbReference type="Google" id="ProtNLM"/>
    </source>
</evidence>
<dbReference type="AlphaFoldDB" id="A0A0F9CSB7"/>
<reference evidence="2" key="1">
    <citation type="journal article" date="2015" name="Nature">
        <title>Complex archaea that bridge the gap between prokaryotes and eukaryotes.</title>
        <authorList>
            <person name="Spang A."/>
            <person name="Saw J.H."/>
            <person name="Jorgensen S.L."/>
            <person name="Zaremba-Niedzwiedzka K."/>
            <person name="Martijn J."/>
            <person name="Lind A.E."/>
            <person name="van Eijk R."/>
            <person name="Schleper C."/>
            <person name="Guy L."/>
            <person name="Ettema T.J."/>
        </authorList>
    </citation>
    <scope>NUCLEOTIDE SEQUENCE</scope>
</reference>
<organism evidence="2">
    <name type="scientific">marine sediment metagenome</name>
    <dbReference type="NCBI Taxonomy" id="412755"/>
    <lineage>
        <taxon>unclassified sequences</taxon>
        <taxon>metagenomes</taxon>
        <taxon>ecological metagenomes</taxon>
    </lineage>
</organism>
<keyword evidence="1" id="KW-1133">Transmembrane helix</keyword>
<dbReference type="InterPro" id="IPR025329">
    <property type="entry name" value="DUF4235"/>
</dbReference>
<evidence type="ECO:0000256" key="1">
    <source>
        <dbReference type="SAM" id="Phobius"/>
    </source>
</evidence>
<sequence>MSNKQLITTIGIGLAAASAGMLTRKTLQKSWEKVTNEPAPKDRPSEETDLKEAVTWAVVSGIGAGVARMAVRYVLDKRRSK</sequence>
<name>A0A0F9CSB7_9ZZZZ</name>
<protein>
    <recommendedName>
        <fullName evidence="3">DUF4235 domain-containing protein</fullName>
    </recommendedName>
</protein>
<gene>
    <name evidence="2" type="ORF">LCGC14_2286600</name>
</gene>
<comment type="caution">
    <text evidence="2">The sequence shown here is derived from an EMBL/GenBank/DDBJ whole genome shotgun (WGS) entry which is preliminary data.</text>
</comment>
<evidence type="ECO:0000313" key="2">
    <source>
        <dbReference type="EMBL" id="KKL52323.1"/>
    </source>
</evidence>
<dbReference type="Pfam" id="PF14019">
    <property type="entry name" value="DUF4235"/>
    <property type="match status" value="1"/>
</dbReference>
<keyword evidence="1" id="KW-0812">Transmembrane</keyword>
<keyword evidence="1" id="KW-0472">Membrane</keyword>
<proteinExistence type="predicted"/>
<accession>A0A0F9CSB7</accession>
<feature type="transmembrane region" description="Helical" evidence="1">
    <location>
        <begin position="53"/>
        <end position="75"/>
    </location>
</feature>
<dbReference type="EMBL" id="LAZR01031934">
    <property type="protein sequence ID" value="KKL52323.1"/>
    <property type="molecule type" value="Genomic_DNA"/>
</dbReference>